<keyword evidence="3" id="KW-1185">Reference proteome</keyword>
<reference evidence="2" key="1">
    <citation type="submission" date="2022-06" db="EMBL/GenBank/DDBJ databases">
        <authorList>
            <person name="Dietemann V."/>
            <person name="Ory F."/>
            <person name="Dainat B."/>
            <person name="Oberhansli S."/>
        </authorList>
    </citation>
    <scope>NUCLEOTIDE SEQUENCE</scope>
    <source>
        <strain evidence="2">Ena-SAMPLE-TAB-26-04-2022-14:26:32:270-5432</strain>
    </source>
</reference>
<dbReference type="PANTHER" id="PTHR36836">
    <property type="entry name" value="COLANIC ACID BIOSYNTHESIS PROTEIN WCAK"/>
    <property type="match status" value="1"/>
</dbReference>
<evidence type="ECO:0000313" key="3">
    <source>
        <dbReference type="Proteomes" id="UP001154322"/>
    </source>
</evidence>
<dbReference type="GO" id="GO:0016740">
    <property type="term" value="F:transferase activity"/>
    <property type="evidence" value="ECO:0007669"/>
    <property type="project" value="UniProtKB-KW"/>
</dbReference>
<sequence>MKKVLYLAWIGFNNLGDEWMRAMFEQLAKLHLSPEEYQVIPSVPGVDIKDVTKYDTIVMGGGSLLIPGYLDILHDAVRQEKRVLIWGSGHDRLHSLSLGSHAPPESEGFCLKMREVVDHAAYCGVRGPWTFEYMRQMGVAMDRVTLSGDPAMLSSPPAADSDDGQTGERWIGINWGTSYNRIYGKDEAYVEDQVASAARFLIEEGYKIYVYPAWGPDREACKRLCNKIGASDKVVYDAGVHSYEKYMQLIKGFDLTINFKLHASILSAAANVPFICLGYRFKSFDFAHSIGLPQLAISTDATQLAERIRYTAAYALANKRPIMEQIGSHRQAVKASLEKPFLERLF</sequence>
<dbReference type="InterPro" id="IPR007345">
    <property type="entry name" value="Polysacch_pyruvyl_Trfase"/>
</dbReference>
<evidence type="ECO:0000259" key="1">
    <source>
        <dbReference type="Pfam" id="PF04230"/>
    </source>
</evidence>
<evidence type="ECO:0000313" key="2">
    <source>
        <dbReference type="EMBL" id="CAH8244333.1"/>
    </source>
</evidence>
<dbReference type="RefSeq" id="WP_213426790.1">
    <property type="nucleotide sequence ID" value="NZ_AP031286.1"/>
</dbReference>
<dbReference type="Gene3D" id="3.40.50.2000">
    <property type="entry name" value="Glycogen Phosphorylase B"/>
    <property type="match status" value="1"/>
</dbReference>
<dbReference type="Pfam" id="PF04230">
    <property type="entry name" value="PS_pyruv_trans"/>
    <property type="match status" value="1"/>
</dbReference>
<protein>
    <submittedName>
        <fullName evidence="2">Polysaccharide pyruvyl transferase family protein</fullName>
    </submittedName>
</protein>
<dbReference type="EMBL" id="CALYLO010000001">
    <property type="protein sequence ID" value="CAH8244333.1"/>
    <property type="molecule type" value="Genomic_DNA"/>
</dbReference>
<dbReference type="Proteomes" id="UP001154322">
    <property type="component" value="Unassembled WGS sequence"/>
</dbReference>
<feature type="domain" description="Polysaccharide pyruvyl transferase" evidence="1">
    <location>
        <begin position="14"/>
        <end position="279"/>
    </location>
</feature>
<keyword evidence="2" id="KW-0808">Transferase</keyword>
<comment type="caution">
    <text evidence="2">The sequence shown here is derived from an EMBL/GenBank/DDBJ whole genome shotgun (WGS) entry which is preliminary data.</text>
</comment>
<accession>A0ABM9FYK9</accession>
<organism evidence="2 3">
    <name type="scientific">Paenibacillus melissococcoides</name>
    <dbReference type="NCBI Taxonomy" id="2912268"/>
    <lineage>
        <taxon>Bacteria</taxon>
        <taxon>Bacillati</taxon>
        <taxon>Bacillota</taxon>
        <taxon>Bacilli</taxon>
        <taxon>Bacillales</taxon>
        <taxon>Paenibacillaceae</taxon>
        <taxon>Paenibacillus</taxon>
    </lineage>
</organism>
<proteinExistence type="predicted"/>
<name>A0ABM9FYK9_9BACL</name>
<gene>
    <name evidence="2" type="ORF">WJ0W_001571</name>
</gene>
<dbReference type="PANTHER" id="PTHR36836:SF1">
    <property type="entry name" value="COLANIC ACID BIOSYNTHESIS PROTEIN WCAK"/>
    <property type="match status" value="1"/>
</dbReference>